<name>A0A834SD32_9FABA</name>
<accession>A0A834SD32</accession>
<evidence type="ECO:0000313" key="2">
    <source>
        <dbReference type="Proteomes" id="UP000634136"/>
    </source>
</evidence>
<protein>
    <submittedName>
        <fullName evidence="1">Uncharacterized protein</fullName>
    </submittedName>
</protein>
<dbReference type="AlphaFoldDB" id="A0A834SD32"/>
<gene>
    <name evidence="1" type="ORF">G2W53_040464</name>
</gene>
<reference evidence="1" key="1">
    <citation type="submission" date="2020-09" db="EMBL/GenBank/DDBJ databases">
        <title>Genome-Enabled Discovery of Anthraquinone Biosynthesis in Senna tora.</title>
        <authorList>
            <person name="Kang S.-H."/>
            <person name="Pandey R.P."/>
            <person name="Lee C.-M."/>
            <person name="Sim J.-S."/>
            <person name="Jeong J.-T."/>
            <person name="Choi B.-S."/>
            <person name="Jung M."/>
            <person name="Ginzburg D."/>
            <person name="Zhao K."/>
            <person name="Won S.Y."/>
            <person name="Oh T.-J."/>
            <person name="Yu Y."/>
            <person name="Kim N.-H."/>
            <person name="Lee O.R."/>
            <person name="Lee T.-H."/>
            <person name="Bashyal P."/>
            <person name="Kim T.-S."/>
            <person name="Lee W.-H."/>
            <person name="Kawkins C."/>
            <person name="Kim C.-K."/>
            <person name="Kim J.S."/>
            <person name="Ahn B.O."/>
            <person name="Rhee S.Y."/>
            <person name="Sohng J.K."/>
        </authorList>
    </citation>
    <scope>NUCLEOTIDE SEQUENCE</scope>
    <source>
        <tissue evidence="1">Leaf</tissue>
    </source>
</reference>
<proteinExistence type="predicted"/>
<organism evidence="1 2">
    <name type="scientific">Senna tora</name>
    <dbReference type="NCBI Taxonomy" id="362788"/>
    <lineage>
        <taxon>Eukaryota</taxon>
        <taxon>Viridiplantae</taxon>
        <taxon>Streptophyta</taxon>
        <taxon>Embryophyta</taxon>
        <taxon>Tracheophyta</taxon>
        <taxon>Spermatophyta</taxon>
        <taxon>Magnoliopsida</taxon>
        <taxon>eudicotyledons</taxon>
        <taxon>Gunneridae</taxon>
        <taxon>Pentapetalae</taxon>
        <taxon>rosids</taxon>
        <taxon>fabids</taxon>
        <taxon>Fabales</taxon>
        <taxon>Fabaceae</taxon>
        <taxon>Caesalpinioideae</taxon>
        <taxon>Cassia clade</taxon>
        <taxon>Senna</taxon>
    </lineage>
</organism>
<dbReference type="EMBL" id="JAAIUW010000013">
    <property type="protein sequence ID" value="KAF7801353.1"/>
    <property type="molecule type" value="Genomic_DNA"/>
</dbReference>
<keyword evidence="2" id="KW-1185">Reference proteome</keyword>
<evidence type="ECO:0000313" key="1">
    <source>
        <dbReference type="EMBL" id="KAF7801353.1"/>
    </source>
</evidence>
<comment type="caution">
    <text evidence="1">The sequence shown here is derived from an EMBL/GenBank/DDBJ whole genome shotgun (WGS) entry which is preliminary data.</text>
</comment>
<sequence>MGPTHVSLSSTCPRRLYRIQAEFIRLRARFAH</sequence>
<dbReference type="Proteomes" id="UP000634136">
    <property type="component" value="Unassembled WGS sequence"/>
</dbReference>